<dbReference type="InterPro" id="IPR004390">
    <property type="entry name" value="SR_rcpt_FtsY"/>
</dbReference>
<keyword evidence="7 9" id="KW-0675">Receptor</keyword>
<keyword evidence="12" id="KW-1185">Reference proteome</keyword>
<keyword evidence="3 9" id="KW-0547">Nucleotide-binding</keyword>
<dbReference type="PANTHER" id="PTHR43134">
    <property type="entry name" value="SIGNAL RECOGNITION PARTICLE RECEPTOR SUBUNIT ALPHA"/>
    <property type="match status" value="1"/>
</dbReference>
<dbReference type="Pfam" id="PF00448">
    <property type="entry name" value="SRP54"/>
    <property type="match status" value="1"/>
</dbReference>
<comment type="subcellular location">
    <subcellularLocation>
        <location evidence="9">Cell membrane</location>
        <topology evidence="9">Peripheral membrane protein</topology>
        <orientation evidence="9">Cytoplasmic side</orientation>
    </subcellularLocation>
    <subcellularLocation>
        <location evidence="9">Cytoplasm</location>
    </subcellularLocation>
</comment>
<dbReference type="HAMAP" id="MF_00920">
    <property type="entry name" value="FtsY"/>
    <property type="match status" value="1"/>
</dbReference>
<evidence type="ECO:0000256" key="3">
    <source>
        <dbReference type="ARBA" id="ARBA00022741"/>
    </source>
</evidence>
<dbReference type="InterPro" id="IPR042101">
    <property type="entry name" value="SRP54_N_sf"/>
</dbReference>
<dbReference type="SMART" id="SM00962">
    <property type="entry name" value="SRP54"/>
    <property type="match status" value="1"/>
</dbReference>
<proteinExistence type="inferred from homology"/>
<keyword evidence="4 9" id="KW-0378">Hydrolase</keyword>
<comment type="caution">
    <text evidence="11">The sequence shown here is derived from an EMBL/GenBank/DDBJ whole genome shotgun (WGS) entry which is preliminary data.</text>
</comment>
<keyword evidence="1 9" id="KW-1003">Cell membrane</keyword>
<accession>C8PLN0</accession>
<dbReference type="Proteomes" id="UP000005709">
    <property type="component" value="Unassembled WGS sequence"/>
</dbReference>
<reference evidence="11 12" key="1">
    <citation type="submission" date="2009-07" db="EMBL/GenBank/DDBJ databases">
        <authorList>
            <person name="Madupu R."/>
            <person name="Sebastian Y."/>
            <person name="Durkin A.S."/>
            <person name="Torralba M."/>
            <person name="Methe B."/>
            <person name="Sutton G.G."/>
            <person name="Strausberg R.L."/>
            <person name="Nelson K.E."/>
        </authorList>
    </citation>
    <scope>NUCLEOTIDE SEQUENCE [LARGE SCALE GENOMIC DNA]</scope>
    <source>
        <strain evidence="11 12">RM3268</strain>
    </source>
</reference>
<dbReference type="PROSITE" id="PS00300">
    <property type="entry name" value="SRP54"/>
    <property type="match status" value="1"/>
</dbReference>
<keyword evidence="6 9" id="KW-0472">Membrane</keyword>
<dbReference type="STRING" id="824.CGRAC_1515"/>
<comment type="subunit">
    <text evidence="9">Part of the signal recognition particle protein translocation system, which is composed of SRP and FtsY.</text>
</comment>
<dbReference type="InterPro" id="IPR003593">
    <property type="entry name" value="AAA+_ATPase"/>
</dbReference>
<comment type="similarity">
    <text evidence="9">Belongs to the GTP-binding SRP family. FtsY subfamily.</text>
</comment>
<dbReference type="Gene3D" id="3.40.50.300">
    <property type="entry name" value="P-loop containing nucleotide triphosphate hydrolases"/>
    <property type="match status" value="1"/>
</dbReference>
<dbReference type="CDD" id="cd17874">
    <property type="entry name" value="FtsY"/>
    <property type="match status" value="1"/>
</dbReference>
<keyword evidence="2 9" id="KW-0963">Cytoplasm</keyword>
<feature type="domain" description="SRP54-type proteins GTP-binding" evidence="10">
    <location>
        <begin position="256"/>
        <end position="269"/>
    </location>
</feature>
<dbReference type="PANTHER" id="PTHR43134:SF1">
    <property type="entry name" value="SIGNAL RECOGNITION PARTICLE RECEPTOR SUBUNIT ALPHA"/>
    <property type="match status" value="1"/>
</dbReference>
<evidence type="ECO:0000256" key="6">
    <source>
        <dbReference type="ARBA" id="ARBA00023136"/>
    </source>
</evidence>
<gene>
    <name evidence="9 11" type="primary">ftsY</name>
    <name evidence="11" type="ORF">CAMGR0001_2040</name>
</gene>
<dbReference type="EC" id="3.6.5.4" evidence="9"/>
<keyword evidence="5 9" id="KW-0342">GTP-binding</keyword>
<dbReference type="SUPFAM" id="SSF47364">
    <property type="entry name" value="Domain of the SRP/SRP receptor G-proteins"/>
    <property type="match status" value="1"/>
</dbReference>
<dbReference type="Pfam" id="PF02881">
    <property type="entry name" value="SRP54_N"/>
    <property type="match status" value="1"/>
</dbReference>
<evidence type="ECO:0000313" key="11">
    <source>
        <dbReference type="EMBL" id="EEV16342.1"/>
    </source>
</evidence>
<evidence type="ECO:0000256" key="2">
    <source>
        <dbReference type="ARBA" id="ARBA00022490"/>
    </source>
</evidence>
<comment type="catalytic activity">
    <reaction evidence="8 9">
        <text>GTP + H2O = GDP + phosphate + H(+)</text>
        <dbReference type="Rhea" id="RHEA:19669"/>
        <dbReference type="ChEBI" id="CHEBI:15377"/>
        <dbReference type="ChEBI" id="CHEBI:15378"/>
        <dbReference type="ChEBI" id="CHEBI:37565"/>
        <dbReference type="ChEBI" id="CHEBI:43474"/>
        <dbReference type="ChEBI" id="CHEBI:58189"/>
        <dbReference type="EC" id="3.6.5.4"/>
    </reaction>
</comment>
<protein>
    <recommendedName>
        <fullName evidence="9">Signal recognition particle receptor FtsY</fullName>
        <shortName evidence="9">SRP receptor</shortName>
        <ecNumber evidence="9">3.6.5.4</ecNumber>
    </recommendedName>
</protein>
<dbReference type="OrthoDB" id="9804720at2"/>
<organism evidence="11 12">
    <name type="scientific">Campylobacter gracilis RM3268</name>
    <dbReference type="NCBI Taxonomy" id="553220"/>
    <lineage>
        <taxon>Bacteria</taxon>
        <taxon>Pseudomonadati</taxon>
        <taxon>Campylobacterota</taxon>
        <taxon>Epsilonproteobacteria</taxon>
        <taxon>Campylobacterales</taxon>
        <taxon>Campylobacteraceae</taxon>
        <taxon>Campylobacter</taxon>
    </lineage>
</organism>
<dbReference type="InterPro" id="IPR000897">
    <property type="entry name" value="SRP54_GTPase_dom"/>
</dbReference>
<dbReference type="RefSeq" id="WP_005873318.1">
    <property type="nucleotide sequence ID" value="NZ_ACYG01000032.1"/>
</dbReference>
<dbReference type="AlphaFoldDB" id="C8PLN0"/>
<dbReference type="GO" id="GO:0005525">
    <property type="term" value="F:GTP binding"/>
    <property type="evidence" value="ECO:0007669"/>
    <property type="project" value="UniProtKB-UniRule"/>
</dbReference>
<comment type="function">
    <text evidence="9">Involved in targeting and insertion of nascent membrane proteins into the cytoplasmic membrane. Acts as a receptor for the complex formed by the signal recognition particle (SRP) and the ribosome-nascent chain (RNC).</text>
</comment>
<dbReference type="GO" id="GO:0005737">
    <property type="term" value="C:cytoplasm"/>
    <property type="evidence" value="ECO:0007669"/>
    <property type="project" value="UniProtKB-SubCell"/>
</dbReference>
<dbReference type="SMART" id="SM00382">
    <property type="entry name" value="AAA"/>
    <property type="match status" value="1"/>
</dbReference>
<feature type="binding site" evidence="9">
    <location>
        <begin position="89"/>
        <end position="96"/>
    </location>
    <ligand>
        <name>GTP</name>
        <dbReference type="ChEBI" id="CHEBI:37565"/>
    </ligand>
</feature>
<dbReference type="eggNOG" id="COG0552">
    <property type="taxonomic scope" value="Bacteria"/>
</dbReference>
<sequence length="287" mass="31218">MFEFFKKGLSKTIDAMRGAKSEDKISKEILEEMLLEADVGYELVEEILEKLPAKKLVAKDDLKGVLKNYFDYEIAKAADEKPFVELIIGVNGAGKTTTTAKLANLYKNSGQSVILGACDTFRAGAVEQLKKWAQILNLPIVATAQGHDPAAVAFDTVSSASAKNIDRVLIDTAGRLQNQKNLAAELEKIVRICDRAKSGAPHRKIIVLDATQGNHSVAQARAFNEIVRLDGIIITKLDGTPKGGALFAIARELRLPILFVGVGERMEDLAEFNSDQFVDTLADGIYA</sequence>
<evidence type="ECO:0000256" key="4">
    <source>
        <dbReference type="ARBA" id="ARBA00022801"/>
    </source>
</evidence>
<dbReference type="InterPro" id="IPR036225">
    <property type="entry name" value="SRP/SRP_N"/>
</dbReference>
<dbReference type="InterPro" id="IPR027417">
    <property type="entry name" value="P-loop_NTPase"/>
</dbReference>
<evidence type="ECO:0000256" key="7">
    <source>
        <dbReference type="ARBA" id="ARBA00023170"/>
    </source>
</evidence>
<dbReference type="GO" id="GO:0006614">
    <property type="term" value="P:SRP-dependent cotranslational protein targeting to membrane"/>
    <property type="evidence" value="ECO:0007669"/>
    <property type="project" value="InterPro"/>
</dbReference>
<feature type="binding site" evidence="9">
    <location>
        <begin position="235"/>
        <end position="238"/>
    </location>
    <ligand>
        <name>GTP</name>
        <dbReference type="ChEBI" id="CHEBI:37565"/>
    </ligand>
</feature>
<evidence type="ECO:0000313" key="12">
    <source>
        <dbReference type="Proteomes" id="UP000005709"/>
    </source>
</evidence>
<evidence type="ECO:0000256" key="5">
    <source>
        <dbReference type="ARBA" id="ARBA00023134"/>
    </source>
</evidence>
<evidence type="ECO:0000256" key="8">
    <source>
        <dbReference type="ARBA" id="ARBA00048027"/>
    </source>
</evidence>
<evidence type="ECO:0000256" key="1">
    <source>
        <dbReference type="ARBA" id="ARBA00022475"/>
    </source>
</evidence>
<dbReference type="NCBIfam" id="TIGR00064">
    <property type="entry name" value="ftsY"/>
    <property type="match status" value="1"/>
</dbReference>
<dbReference type="GO" id="GO:0005047">
    <property type="term" value="F:signal recognition particle binding"/>
    <property type="evidence" value="ECO:0007669"/>
    <property type="project" value="TreeGrafter"/>
</dbReference>
<evidence type="ECO:0000256" key="9">
    <source>
        <dbReference type="HAMAP-Rule" id="MF_00920"/>
    </source>
</evidence>
<dbReference type="Gene3D" id="1.20.120.140">
    <property type="entry name" value="Signal recognition particle SRP54, nucleotide-binding domain"/>
    <property type="match status" value="1"/>
</dbReference>
<dbReference type="GO" id="GO:0005886">
    <property type="term" value="C:plasma membrane"/>
    <property type="evidence" value="ECO:0007669"/>
    <property type="project" value="UniProtKB-SubCell"/>
</dbReference>
<name>C8PLN0_9BACT</name>
<dbReference type="InterPro" id="IPR013822">
    <property type="entry name" value="Signal_recog_particl_SRP54_hlx"/>
</dbReference>
<dbReference type="GO" id="GO:0003924">
    <property type="term" value="F:GTPase activity"/>
    <property type="evidence" value="ECO:0007669"/>
    <property type="project" value="UniProtKB-UniRule"/>
</dbReference>
<feature type="binding site" evidence="9">
    <location>
        <begin position="171"/>
        <end position="175"/>
    </location>
    <ligand>
        <name>GTP</name>
        <dbReference type="ChEBI" id="CHEBI:37565"/>
    </ligand>
</feature>
<dbReference type="SUPFAM" id="SSF52540">
    <property type="entry name" value="P-loop containing nucleoside triphosphate hydrolases"/>
    <property type="match status" value="1"/>
</dbReference>
<dbReference type="FunFam" id="3.40.50.300:FF:000053">
    <property type="entry name" value="Signal recognition particle receptor FtsY"/>
    <property type="match status" value="1"/>
</dbReference>
<dbReference type="EMBL" id="ACYG01000032">
    <property type="protein sequence ID" value="EEV16342.1"/>
    <property type="molecule type" value="Genomic_DNA"/>
</dbReference>
<evidence type="ECO:0000259" key="10">
    <source>
        <dbReference type="PROSITE" id="PS00300"/>
    </source>
</evidence>